<dbReference type="SUPFAM" id="SSF52266">
    <property type="entry name" value="SGNH hydrolase"/>
    <property type="match status" value="1"/>
</dbReference>
<dbReference type="OMA" id="AGNDHAQ"/>
<dbReference type="Gene3D" id="3.40.50.1110">
    <property type="entry name" value="SGNH hydrolase"/>
    <property type="match status" value="1"/>
</dbReference>
<protein>
    <submittedName>
        <fullName evidence="3">Uncharacterized protein</fullName>
    </submittedName>
</protein>
<reference evidence="3 4" key="1">
    <citation type="journal article" date="2011" name="Science">
        <title>The Selaginella genome identifies genetic changes associated with the evolution of vascular plants.</title>
        <authorList>
            <person name="Banks J.A."/>
            <person name="Nishiyama T."/>
            <person name="Hasebe M."/>
            <person name="Bowman J.L."/>
            <person name="Gribskov M."/>
            <person name="dePamphilis C."/>
            <person name="Albert V.A."/>
            <person name="Aono N."/>
            <person name="Aoyama T."/>
            <person name="Ambrose B.A."/>
            <person name="Ashton N.W."/>
            <person name="Axtell M.J."/>
            <person name="Barker E."/>
            <person name="Barker M.S."/>
            <person name="Bennetzen J.L."/>
            <person name="Bonawitz N.D."/>
            <person name="Chapple C."/>
            <person name="Cheng C."/>
            <person name="Correa L.G."/>
            <person name="Dacre M."/>
            <person name="DeBarry J."/>
            <person name="Dreyer I."/>
            <person name="Elias M."/>
            <person name="Engstrom E.M."/>
            <person name="Estelle M."/>
            <person name="Feng L."/>
            <person name="Finet C."/>
            <person name="Floyd S.K."/>
            <person name="Frommer W.B."/>
            <person name="Fujita T."/>
            <person name="Gramzow L."/>
            <person name="Gutensohn M."/>
            <person name="Harholt J."/>
            <person name="Hattori M."/>
            <person name="Heyl A."/>
            <person name="Hirai T."/>
            <person name="Hiwatashi Y."/>
            <person name="Ishikawa M."/>
            <person name="Iwata M."/>
            <person name="Karol K.G."/>
            <person name="Koehler B."/>
            <person name="Kolukisaoglu U."/>
            <person name="Kubo M."/>
            <person name="Kurata T."/>
            <person name="Lalonde S."/>
            <person name="Li K."/>
            <person name="Li Y."/>
            <person name="Litt A."/>
            <person name="Lyons E."/>
            <person name="Manning G."/>
            <person name="Maruyama T."/>
            <person name="Michael T.P."/>
            <person name="Mikami K."/>
            <person name="Miyazaki S."/>
            <person name="Morinaga S."/>
            <person name="Murata T."/>
            <person name="Mueller-Roeber B."/>
            <person name="Nelson D.R."/>
            <person name="Obara M."/>
            <person name="Oguri Y."/>
            <person name="Olmstead R.G."/>
            <person name="Onodera N."/>
            <person name="Petersen B.L."/>
            <person name="Pils B."/>
            <person name="Prigge M."/>
            <person name="Rensing S.A."/>
            <person name="Riano-Pachon D.M."/>
            <person name="Roberts A.W."/>
            <person name="Sato Y."/>
            <person name="Scheller H.V."/>
            <person name="Schulz B."/>
            <person name="Schulz C."/>
            <person name="Shakirov E.V."/>
            <person name="Shibagaki N."/>
            <person name="Shinohara N."/>
            <person name="Shippen D.E."/>
            <person name="Soerensen I."/>
            <person name="Sotooka R."/>
            <person name="Sugimoto N."/>
            <person name="Sugita M."/>
            <person name="Sumikawa N."/>
            <person name="Tanurdzic M."/>
            <person name="Theissen G."/>
            <person name="Ulvskov P."/>
            <person name="Wakazuki S."/>
            <person name="Weng J.K."/>
            <person name="Willats W.W."/>
            <person name="Wipf D."/>
            <person name="Wolf P.G."/>
            <person name="Yang L."/>
            <person name="Zimmer A.D."/>
            <person name="Zhu Q."/>
            <person name="Mitros T."/>
            <person name="Hellsten U."/>
            <person name="Loque D."/>
            <person name="Otillar R."/>
            <person name="Salamov A."/>
            <person name="Schmutz J."/>
            <person name="Shapiro H."/>
            <person name="Lindquist E."/>
            <person name="Lucas S."/>
            <person name="Rokhsar D."/>
            <person name="Grigoriev I.V."/>
        </authorList>
    </citation>
    <scope>NUCLEOTIDE SEQUENCE [LARGE SCALE GENOMIC DNA]</scope>
</reference>
<sequence>MISLAISLLFCSLSVSRAQLIPAAFTFGDSTVDAGNNDYLKTIFRANFPPYGRDFDTKQPTGRFSNGRTPSDYLAIDSGKCALFAAALLGLPLALPYLDPSAKGQNIVTGVNFATGGSGYLSETGATLNVPGLDGQLQWFKSYTQNLVKIVGKANATNIISQGVYTLSTGSNDYVANYYVNPLVQEKYSRNAFRSLLLSSFTQFTKALYSLGARRIAVVSMAPLGCLPSQVTLYGKGSLSCVDFANRDARLFNRALNSTVTSIRASLKDIKLAYIDIYPLVEDVIKNPSKNGFEQTTTGCCGIGRLAVSILCNEHSIGTCSNASKYVFWDSFHPTSTMNQLIANTAFNQGIGQLL</sequence>
<dbReference type="KEGG" id="smo:SELMODRAFT_426997"/>
<dbReference type="InterPro" id="IPR035669">
    <property type="entry name" value="SGNH_plant_lipase-like"/>
</dbReference>
<dbReference type="Pfam" id="PF00657">
    <property type="entry name" value="Lipase_GDSL"/>
    <property type="match status" value="1"/>
</dbReference>
<gene>
    <name evidence="3" type="ORF">SELMODRAFT_426997</name>
</gene>
<feature type="signal peptide" evidence="2">
    <location>
        <begin position="1"/>
        <end position="18"/>
    </location>
</feature>
<keyword evidence="4" id="KW-1185">Reference proteome</keyword>
<accession>D8SY66</accession>
<dbReference type="HOGENOM" id="CLU_015101_0_1_1"/>
<dbReference type="InterPro" id="IPR050592">
    <property type="entry name" value="GDSL_lipolytic_enzyme"/>
</dbReference>
<dbReference type="AlphaFoldDB" id="D8SY66"/>
<proteinExistence type="inferred from homology"/>
<dbReference type="CDD" id="cd01837">
    <property type="entry name" value="SGNH_plant_lipase_like"/>
    <property type="match status" value="1"/>
</dbReference>
<dbReference type="STRING" id="88036.D8SY66"/>
<dbReference type="PANTHER" id="PTHR45642:SF95">
    <property type="entry name" value="GDSL-LIKE LIPASE_ACYLHYDROLASE FAMILY PROTEIN, EXPRESSED"/>
    <property type="match status" value="1"/>
</dbReference>
<dbReference type="FunCoup" id="D8SY66">
    <property type="interactions" value="315"/>
</dbReference>
<name>D8SY66_SELML</name>
<evidence type="ECO:0000313" key="4">
    <source>
        <dbReference type="Proteomes" id="UP000001514"/>
    </source>
</evidence>
<evidence type="ECO:0000313" key="3">
    <source>
        <dbReference type="EMBL" id="EFJ10740.1"/>
    </source>
</evidence>
<dbReference type="EMBL" id="GL377652">
    <property type="protein sequence ID" value="EFJ10740.1"/>
    <property type="molecule type" value="Genomic_DNA"/>
</dbReference>
<dbReference type="GO" id="GO:0016788">
    <property type="term" value="F:hydrolase activity, acting on ester bonds"/>
    <property type="evidence" value="ECO:0007669"/>
    <property type="project" value="InterPro"/>
</dbReference>
<evidence type="ECO:0000256" key="2">
    <source>
        <dbReference type="SAM" id="SignalP"/>
    </source>
</evidence>
<keyword evidence="2" id="KW-0732">Signal</keyword>
<feature type="chain" id="PRO_5003123135" evidence="2">
    <location>
        <begin position="19"/>
        <end position="355"/>
    </location>
</feature>
<evidence type="ECO:0000256" key="1">
    <source>
        <dbReference type="ARBA" id="ARBA00008668"/>
    </source>
</evidence>
<dbReference type="FunFam" id="3.40.50.1110:FF:000003">
    <property type="entry name" value="GDSL esterase/lipase APG"/>
    <property type="match status" value="1"/>
</dbReference>
<comment type="similarity">
    <text evidence="1">Belongs to the 'GDSL' lipolytic enzyme family.</text>
</comment>
<dbReference type="eggNOG" id="KOG0017">
    <property type="taxonomic scope" value="Eukaryota"/>
</dbReference>
<organism evidence="4">
    <name type="scientific">Selaginella moellendorffii</name>
    <name type="common">Spikemoss</name>
    <dbReference type="NCBI Taxonomy" id="88036"/>
    <lineage>
        <taxon>Eukaryota</taxon>
        <taxon>Viridiplantae</taxon>
        <taxon>Streptophyta</taxon>
        <taxon>Embryophyta</taxon>
        <taxon>Tracheophyta</taxon>
        <taxon>Lycopodiopsida</taxon>
        <taxon>Selaginellales</taxon>
        <taxon>Selaginellaceae</taxon>
        <taxon>Selaginella</taxon>
    </lineage>
</organism>
<dbReference type="Proteomes" id="UP000001514">
    <property type="component" value="Unassembled WGS sequence"/>
</dbReference>
<dbReference type="InterPro" id="IPR036514">
    <property type="entry name" value="SGNH_hydro_sf"/>
</dbReference>
<dbReference type="PANTHER" id="PTHR45642">
    <property type="entry name" value="GDSL ESTERASE/LIPASE EXL3"/>
    <property type="match status" value="1"/>
</dbReference>
<dbReference type="InParanoid" id="D8SY66"/>
<dbReference type="Gramene" id="EFJ10740">
    <property type="protein sequence ID" value="EFJ10740"/>
    <property type="gene ID" value="SELMODRAFT_426997"/>
</dbReference>
<dbReference type="InterPro" id="IPR001087">
    <property type="entry name" value="GDSL"/>
</dbReference>